<dbReference type="CDD" id="cd03254">
    <property type="entry name" value="ABCC_Glucan_exporter_like"/>
    <property type="match status" value="1"/>
</dbReference>
<evidence type="ECO:0000256" key="8">
    <source>
        <dbReference type="SAM" id="Phobius"/>
    </source>
</evidence>
<dbReference type="SUPFAM" id="SSF90123">
    <property type="entry name" value="ABC transporter transmembrane region"/>
    <property type="match status" value="1"/>
</dbReference>
<dbReference type="PROSITE" id="PS50893">
    <property type="entry name" value="ABC_TRANSPORTER_2"/>
    <property type="match status" value="1"/>
</dbReference>
<dbReference type="FunFam" id="3.40.50.300:FF:000287">
    <property type="entry name" value="Multidrug ABC transporter ATP-binding protein"/>
    <property type="match status" value="1"/>
</dbReference>
<dbReference type="OrthoDB" id="9770415at2"/>
<dbReference type="GO" id="GO:0005524">
    <property type="term" value="F:ATP binding"/>
    <property type="evidence" value="ECO:0007669"/>
    <property type="project" value="UniProtKB-KW"/>
</dbReference>
<keyword evidence="7 8" id="KW-0472">Membrane</keyword>
<feature type="domain" description="ABC transmembrane type-1" evidence="10">
    <location>
        <begin position="22"/>
        <end position="308"/>
    </location>
</feature>
<keyword evidence="5 11" id="KW-0067">ATP-binding</keyword>
<evidence type="ECO:0000256" key="5">
    <source>
        <dbReference type="ARBA" id="ARBA00022840"/>
    </source>
</evidence>
<dbReference type="InterPro" id="IPR039421">
    <property type="entry name" value="Type_1_exporter"/>
</dbReference>
<keyword evidence="3 8" id="KW-0812">Transmembrane</keyword>
<dbReference type="Proteomes" id="UP000287857">
    <property type="component" value="Unassembled WGS sequence"/>
</dbReference>
<dbReference type="InterPro" id="IPR003439">
    <property type="entry name" value="ABC_transporter-like_ATP-bd"/>
</dbReference>
<evidence type="ECO:0000259" key="9">
    <source>
        <dbReference type="PROSITE" id="PS50893"/>
    </source>
</evidence>
<organism evidence="11 12">
    <name type="scientific">Vagococcus vulneris</name>
    <dbReference type="NCBI Taxonomy" id="1977869"/>
    <lineage>
        <taxon>Bacteria</taxon>
        <taxon>Bacillati</taxon>
        <taxon>Bacillota</taxon>
        <taxon>Bacilli</taxon>
        <taxon>Lactobacillales</taxon>
        <taxon>Enterococcaceae</taxon>
        <taxon>Vagococcus</taxon>
    </lineage>
</organism>
<dbReference type="Gene3D" id="1.20.1560.10">
    <property type="entry name" value="ABC transporter type 1, transmembrane domain"/>
    <property type="match status" value="1"/>
</dbReference>
<dbReference type="GO" id="GO:0016887">
    <property type="term" value="F:ATP hydrolysis activity"/>
    <property type="evidence" value="ECO:0007669"/>
    <property type="project" value="InterPro"/>
</dbReference>
<keyword evidence="6 8" id="KW-1133">Transmembrane helix</keyword>
<evidence type="ECO:0000256" key="1">
    <source>
        <dbReference type="ARBA" id="ARBA00004651"/>
    </source>
</evidence>
<feature type="transmembrane region" description="Helical" evidence="8">
    <location>
        <begin position="257"/>
        <end position="288"/>
    </location>
</feature>
<dbReference type="InterPro" id="IPR003593">
    <property type="entry name" value="AAA+_ATPase"/>
</dbReference>
<dbReference type="PANTHER" id="PTHR43394:SF1">
    <property type="entry name" value="ATP-BINDING CASSETTE SUB-FAMILY B MEMBER 10, MITOCHONDRIAL"/>
    <property type="match status" value="1"/>
</dbReference>
<feature type="transmembrane region" description="Helical" evidence="8">
    <location>
        <begin position="62"/>
        <end position="81"/>
    </location>
</feature>
<evidence type="ECO:0000256" key="2">
    <source>
        <dbReference type="ARBA" id="ARBA00022448"/>
    </source>
</evidence>
<dbReference type="AlphaFoldDB" id="A0A429ZV25"/>
<feature type="transmembrane region" description="Helical" evidence="8">
    <location>
        <begin position="162"/>
        <end position="181"/>
    </location>
</feature>
<feature type="domain" description="ABC transporter" evidence="9">
    <location>
        <begin position="340"/>
        <end position="574"/>
    </location>
</feature>
<dbReference type="PROSITE" id="PS50929">
    <property type="entry name" value="ABC_TM1F"/>
    <property type="match status" value="1"/>
</dbReference>
<reference evidence="11 12" key="1">
    <citation type="submission" date="2017-05" db="EMBL/GenBank/DDBJ databases">
        <title>Vagococcus spp. assemblies.</title>
        <authorList>
            <person name="Gulvik C.A."/>
        </authorList>
    </citation>
    <scope>NUCLEOTIDE SEQUENCE [LARGE SCALE GENOMIC DNA]</scope>
    <source>
        <strain evidence="11 12">SS1995</strain>
    </source>
</reference>
<dbReference type="CDD" id="cd18547">
    <property type="entry name" value="ABC_6TM_Tm288_like"/>
    <property type="match status" value="1"/>
</dbReference>
<evidence type="ECO:0000313" key="11">
    <source>
        <dbReference type="EMBL" id="RST97594.1"/>
    </source>
</evidence>
<dbReference type="Pfam" id="PF00664">
    <property type="entry name" value="ABC_membrane"/>
    <property type="match status" value="1"/>
</dbReference>
<dbReference type="Pfam" id="PF00005">
    <property type="entry name" value="ABC_tran"/>
    <property type="match status" value="1"/>
</dbReference>
<dbReference type="InterPro" id="IPR036640">
    <property type="entry name" value="ABC1_TM_sf"/>
</dbReference>
<sequence length="578" mass="64598">MIMPTYLTHYLKYLLQFKCSLITAILLGLTNGGVLVLSTLYIGKGIDTMVKKHQVNFTELLFILGLLIIMTLISSLSQLFIQRIGNKVAYLSTAELRKESFNHVSKLPIRYFDQHSHGDIMSRFSNDLDLVSEAALTIFNSVFSGITVILISFIAMLFLSPVLTVVVLISTCLMGFANWIIAKNSQNAFVEQQKTVGAITGFVSERVPQQKLIKLFHYENQTQIEFDVFNKRLQQVGQHAQFASSLTNPLSRFIDHLGYLSIGFIGGLLILRGSHIVTVGIISSFILYSNQFSKPLIDLSGMMTQIQSALAGLKRINQLLNEPLEENTGKKQLASSQGKIDFKHVFFSYQKERPLISDFNLSVHSGQSVAIVGKTGAGKSTLVNLLLRFYDIDSGDILLDNQSIYQFPKDDLRKQFGMVLQETWLFNGTIRDNLILGNPQASEDLIIKSCQEASIYHFIMSLPKGFDTIIGSGNLSLSEGQQQLLTIARTMISKPNILILDEATSSIDSLTDELIQKALSKLMNGRTSFIIAHRLATIANSDLIIVMDQGHIVETGTHQDLLKNLDGYYYQIYHAQFE</sequence>
<evidence type="ECO:0000259" key="10">
    <source>
        <dbReference type="PROSITE" id="PS50929"/>
    </source>
</evidence>
<dbReference type="GO" id="GO:0005886">
    <property type="term" value="C:plasma membrane"/>
    <property type="evidence" value="ECO:0007669"/>
    <property type="project" value="UniProtKB-SubCell"/>
</dbReference>
<dbReference type="GO" id="GO:0015421">
    <property type="term" value="F:ABC-type oligopeptide transporter activity"/>
    <property type="evidence" value="ECO:0007669"/>
    <property type="project" value="TreeGrafter"/>
</dbReference>
<dbReference type="InterPro" id="IPR027417">
    <property type="entry name" value="P-loop_NTPase"/>
</dbReference>
<evidence type="ECO:0000256" key="3">
    <source>
        <dbReference type="ARBA" id="ARBA00022692"/>
    </source>
</evidence>
<dbReference type="SUPFAM" id="SSF52540">
    <property type="entry name" value="P-loop containing nucleoside triphosphate hydrolases"/>
    <property type="match status" value="1"/>
</dbReference>
<dbReference type="InterPro" id="IPR011527">
    <property type="entry name" value="ABC1_TM_dom"/>
</dbReference>
<gene>
    <name evidence="11" type="ORF">CBF37_09480</name>
</gene>
<comment type="caution">
    <text evidence="11">The sequence shown here is derived from an EMBL/GenBank/DDBJ whole genome shotgun (WGS) entry which is preliminary data.</text>
</comment>
<evidence type="ECO:0000313" key="12">
    <source>
        <dbReference type="Proteomes" id="UP000287857"/>
    </source>
</evidence>
<keyword evidence="4" id="KW-0547">Nucleotide-binding</keyword>
<feature type="transmembrane region" description="Helical" evidence="8">
    <location>
        <begin position="21"/>
        <end position="42"/>
    </location>
</feature>
<dbReference type="EMBL" id="NGJS01000016">
    <property type="protein sequence ID" value="RST97594.1"/>
    <property type="molecule type" value="Genomic_DNA"/>
</dbReference>
<accession>A0A429ZV25</accession>
<keyword evidence="12" id="KW-1185">Reference proteome</keyword>
<name>A0A429ZV25_9ENTE</name>
<proteinExistence type="predicted"/>
<dbReference type="SMART" id="SM00382">
    <property type="entry name" value="AAA"/>
    <property type="match status" value="1"/>
</dbReference>
<evidence type="ECO:0000256" key="7">
    <source>
        <dbReference type="ARBA" id="ARBA00023136"/>
    </source>
</evidence>
<dbReference type="PANTHER" id="PTHR43394">
    <property type="entry name" value="ATP-DEPENDENT PERMEASE MDL1, MITOCHONDRIAL"/>
    <property type="match status" value="1"/>
</dbReference>
<dbReference type="Gene3D" id="3.40.50.300">
    <property type="entry name" value="P-loop containing nucleotide triphosphate hydrolases"/>
    <property type="match status" value="1"/>
</dbReference>
<comment type="subcellular location">
    <subcellularLocation>
        <location evidence="1">Cell membrane</location>
        <topology evidence="1">Multi-pass membrane protein</topology>
    </subcellularLocation>
</comment>
<protein>
    <submittedName>
        <fullName evidence="11">Sugar ABC transporter ATP-binding protein</fullName>
    </submittedName>
</protein>
<evidence type="ECO:0000256" key="6">
    <source>
        <dbReference type="ARBA" id="ARBA00022989"/>
    </source>
</evidence>
<feature type="transmembrane region" description="Helical" evidence="8">
    <location>
        <begin position="130"/>
        <end position="156"/>
    </location>
</feature>
<evidence type="ECO:0000256" key="4">
    <source>
        <dbReference type="ARBA" id="ARBA00022741"/>
    </source>
</evidence>
<keyword evidence="2" id="KW-0813">Transport</keyword>